<comment type="caution">
    <text evidence="1">The sequence shown here is derived from an EMBL/GenBank/DDBJ whole genome shotgun (WGS) entry which is preliminary data.</text>
</comment>
<dbReference type="RefSeq" id="WP_324693249.1">
    <property type="nucleotide sequence ID" value="NZ_JAYMYJ010000029.1"/>
</dbReference>
<dbReference type="Proteomes" id="UP001308005">
    <property type="component" value="Unassembled WGS sequence"/>
</dbReference>
<accession>A0ABU6CT60</accession>
<name>A0ABU6CT60_9GAMM</name>
<reference evidence="2" key="1">
    <citation type="submission" date="2023-07" db="EMBL/GenBank/DDBJ databases">
        <title>The carbon used by Thiothrix.</title>
        <authorList>
            <person name="Chen L."/>
        </authorList>
    </citation>
    <scope>NUCLEOTIDE SEQUENCE [LARGE SCALE GENOMIC DNA]</scope>
</reference>
<evidence type="ECO:0000313" key="2">
    <source>
        <dbReference type="Proteomes" id="UP001308005"/>
    </source>
</evidence>
<keyword evidence="2" id="KW-1185">Reference proteome</keyword>
<reference evidence="1 2" key="2">
    <citation type="submission" date="2024-01" db="EMBL/GenBank/DDBJ databases">
        <authorList>
            <person name="Xie X."/>
        </authorList>
    </citation>
    <scope>NUCLEOTIDE SEQUENCE [LARGE SCALE GENOMIC DNA]</scope>
    <source>
        <strain evidence="1">SCUT-1</strain>
    </source>
</reference>
<dbReference type="EMBL" id="JAYMYJ010000029">
    <property type="protein sequence ID" value="MEB4590020.1"/>
    <property type="molecule type" value="Genomic_DNA"/>
</dbReference>
<organism evidence="1 2">
    <name type="scientific">Candidatus Thiothrix phosphatis</name>
    <dbReference type="NCBI Taxonomy" id="3112415"/>
    <lineage>
        <taxon>Bacteria</taxon>
        <taxon>Pseudomonadati</taxon>
        <taxon>Pseudomonadota</taxon>
        <taxon>Gammaproteobacteria</taxon>
        <taxon>Thiotrichales</taxon>
        <taxon>Thiotrichaceae</taxon>
        <taxon>Thiothrix</taxon>
    </lineage>
</organism>
<dbReference type="Pfam" id="PF03864">
    <property type="entry name" value="Phage_cap_E"/>
    <property type="match status" value="1"/>
</dbReference>
<evidence type="ECO:0000313" key="1">
    <source>
        <dbReference type="EMBL" id="MEB4590020.1"/>
    </source>
</evidence>
<gene>
    <name evidence="1" type="ORF">VSS37_03420</name>
</gene>
<protein>
    <submittedName>
        <fullName evidence="1">Major capsid protein</fullName>
    </submittedName>
</protein>
<proteinExistence type="predicted"/>
<dbReference type="InterPro" id="IPR005564">
    <property type="entry name" value="Major_capsid_GpE"/>
</dbReference>
<sequence>MFEKNPFSAFSTRAISQAIDLMPIRYGYITQSGLFRTKGLTSRVAVIEEREGAFRISTSQPVGAPGQGVERSSRRVRTFAVPHFPHDDHVSPEDVNGLRAFGGNAQEAVATYLNDRLGQHKVKHEITLEYLMMGSLKGQVIDGAGVVVADLWQEYGVAPQTKPMALGTTTTKVRTKCVEVARMIEDALLGDTSNGVEVLCSPEFFDELIEHQSVHAAYTATAEAPAMLGADLRKVGFRFGGIVFKEYRAVAPNAAGQATKFIEAGKAYAYPLGTMDTFNLYAAPADFNESVGKMGQLYYAKVEESRFNRGYDIHSQFNPLPVVLRPKALVELSR</sequence>